<accession>A0A1V6P2M5</accession>
<reference evidence="2" key="1">
    <citation type="journal article" date="2017" name="Nat. Microbiol.">
        <title>Global analysis of biosynthetic gene clusters reveals vast potential of secondary metabolite production in Penicillium species.</title>
        <authorList>
            <person name="Nielsen J.C."/>
            <person name="Grijseels S."/>
            <person name="Prigent S."/>
            <person name="Ji B."/>
            <person name="Dainat J."/>
            <person name="Nielsen K.F."/>
            <person name="Frisvad J.C."/>
            <person name="Workman M."/>
            <person name="Nielsen J."/>
        </authorList>
    </citation>
    <scope>NUCLEOTIDE SEQUENCE [LARGE SCALE GENOMIC DNA]</scope>
    <source>
        <strain evidence="2">IBT 4502</strain>
    </source>
</reference>
<sequence length="181" mass="21067">MFIGYVFPQKTLEVLAKYHANSLHHLRFRYELSSDLGTAKRSENKRTSPASIHNLVSLADQLPNLLSLGINLNWTPDEKLPYDLLANIVQHTHLQHLELNIPDLSRYHSEPWPYPNLNENTCRALIGFFDKASLNLLSLHFVIGDWFPFCLQPVLRWHTEAFLVGERDYTGQMRFDNVRQI</sequence>
<evidence type="ECO:0000313" key="1">
    <source>
        <dbReference type="EMBL" id="OQD71017.1"/>
    </source>
</evidence>
<proteinExistence type="predicted"/>
<gene>
    <name evidence="1" type="ORF">PENPOL_c001G07884</name>
</gene>
<evidence type="ECO:0008006" key="3">
    <source>
        <dbReference type="Google" id="ProtNLM"/>
    </source>
</evidence>
<keyword evidence="2" id="KW-1185">Reference proteome</keyword>
<comment type="caution">
    <text evidence="1">The sequence shown here is derived from an EMBL/GenBank/DDBJ whole genome shotgun (WGS) entry which is preliminary data.</text>
</comment>
<dbReference type="EMBL" id="MDYM01000001">
    <property type="protein sequence ID" value="OQD71017.1"/>
    <property type="molecule type" value="Genomic_DNA"/>
</dbReference>
<protein>
    <recommendedName>
        <fullName evidence="3">Xylose isomerase-like TIM barrel domain-containing protein</fullName>
    </recommendedName>
</protein>
<name>A0A1V6P2M5_PENPO</name>
<dbReference type="Proteomes" id="UP000191408">
    <property type="component" value="Unassembled WGS sequence"/>
</dbReference>
<dbReference type="OrthoDB" id="4525508at2759"/>
<evidence type="ECO:0000313" key="2">
    <source>
        <dbReference type="Proteomes" id="UP000191408"/>
    </source>
</evidence>
<dbReference type="AlphaFoldDB" id="A0A1V6P2M5"/>
<organism evidence="1 2">
    <name type="scientific">Penicillium polonicum</name>
    <dbReference type="NCBI Taxonomy" id="60169"/>
    <lineage>
        <taxon>Eukaryota</taxon>
        <taxon>Fungi</taxon>
        <taxon>Dikarya</taxon>
        <taxon>Ascomycota</taxon>
        <taxon>Pezizomycotina</taxon>
        <taxon>Eurotiomycetes</taxon>
        <taxon>Eurotiomycetidae</taxon>
        <taxon>Eurotiales</taxon>
        <taxon>Aspergillaceae</taxon>
        <taxon>Penicillium</taxon>
    </lineage>
</organism>